<sequence length="114" mass="12827">MIKMGLLMSPFGLSILFIFTSLAALAFSKNVILDQTEACFVFKVLPSLYEISVYSRGIPLGTQKGKGRELFCFSNGKTCFYTTTKISRGKYHFCMYANVGFRLTLTCILRDVVH</sequence>
<evidence type="ECO:0000313" key="1">
    <source>
        <dbReference type="EMBL" id="CAI9731745.1"/>
    </source>
</evidence>
<accession>A0AA36BCA8</accession>
<protein>
    <submittedName>
        <fullName evidence="1">Uncharacterized protein</fullName>
    </submittedName>
</protein>
<dbReference type="EMBL" id="OX597826">
    <property type="protein sequence ID" value="CAI9731745.1"/>
    <property type="molecule type" value="Genomic_DNA"/>
</dbReference>
<keyword evidence="2" id="KW-1185">Reference proteome</keyword>
<name>A0AA36BCA8_OCTVU</name>
<gene>
    <name evidence="1" type="ORF">OCTVUL_1B019498</name>
</gene>
<dbReference type="Proteomes" id="UP001162480">
    <property type="component" value="Chromosome 13"/>
</dbReference>
<proteinExistence type="predicted"/>
<dbReference type="AlphaFoldDB" id="A0AA36BCA8"/>
<reference evidence="1" key="1">
    <citation type="submission" date="2023-08" db="EMBL/GenBank/DDBJ databases">
        <authorList>
            <person name="Alioto T."/>
            <person name="Alioto T."/>
            <person name="Gomez Garrido J."/>
        </authorList>
    </citation>
    <scope>NUCLEOTIDE SEQUENCE</scope>
</reference>
<organism evidence="1 2">
    <name type="scientific">Octopus vulgaris</name>
    <name type="common">Common octopus</name>
    <dbReference type="NCBI Taxonomy" id="6645"/>
    <lineage>
        <taxon>Eukaryota</taxon>
        <taxon>Metazoa</taxon>
        <taxon>Spiralia</taxon>
        <taxon>Lophotrochozoa</taxon>
        <taxon>Mollusca</taxon>
        <taxon>Cephalopoda</taxon>
        <taxon>Coleoidea</taxon>
        <taxon>Octopodiformes</taxon>
        <taxon>Octopoda</taxon>
        <taxon>Incirrata</taxon>
        <taxon>Octopodidae</taxon>
        <taxon>Octopus</taxon>
    </lineage>
</organism>
<evidence type="ECO:0000313" key="2">
    <source>
        <dbReference type="Proteomes" id="UP001162480"/>
    </source>
</evidence>